<dbReference type="Proteomes" id="UP000606274">
    <property type="component" value="Unassembled WGS sequence"/>
</dbReference>
<reference evidence="1" key="1">
    <citation type="submission" date="2020-08" db="EMBL/GenBank/DDBJ databases">
        <title>Chromosome-level assembly of Southern catfish (Silurus meridionalis) provides insights into visual adaptation to the nocturnal and benthic lifestyles.</title>
        <authorList>
            <person name="Zhang Y."/>
            <person name="Wang D."/>
            <person name="Peng Z."/>
        </authorList>
    </citation>
    <scope>NUCLEOTIDE SEQUENCE</scope>
    <source>
        <strain evidence="1">SWU-2019-XX</strain>
        <tissue evidence="1">Muscle</tissue>
    </source>
</reference>
<evidence type="ECO:0000313" key="2">
    <source>
        <dbReference type="Proteomes" id="UP000606274"/>
    </source>
</evidence>
<gene>
    <name evidence="1" type="ORF">HF521_003943</name>
</gene>
<keyword evidence="2" id="KW-1185">Reference proteome</keyword>
<accession>A0A8T0B106</accession>
<dbReference type="EMBL" id="JABFDY010000013">
    <property type="protein sequence ID" value="KAF7699201.1"/>
    <property type="molecule type" value="Genomic_DNA"/>
</dbReference>
<dbReference type="AlphaFoldDB" id="A0A8T0B106"/>
<protein>
    <submittedName>
        <fullName evidence="1">Uncharacterized protein</fullName>
    </submittedName>
</protein>
<sequence length="123" mass="14065">MKQSHEEFLTDDRIQRQISVIFGSKYLECIIGICEGNLDYLERLPTKLETICQLCQTSHDPKQPCDAEQSWEQAVRRSGMEITPETEMLAKNIGWEKIYNTFILNKGQDDSETNVNAGEKPGP</sequence>
<comment type="caution">
    <text evidence="1">The sequence shown here is derived from an EMBL/GenBank/DDBJ whole genome shotgun (WGS) entry which is preliminary data.</text>
</comment>
<evidence type="ECO:0000313" key="1">
    <source>
        <dbReference type="EMBL" id="KAF7699201.1"/>
    </source>
</evidence>
<organism evidence="1 2">
    <name type="scientific">Silurus meridionalis</name>
    <name type="common">Southern catfish</name>
    <name type="synonym">Silurus soldatovi meridionalis</name>
    <dbReference type="NCBI Taxonomy" id="175797"/>
    <lineage>
        <taxon>Eukaryota</taxon>
        <taxon>Metazoa</taxon>
        <taxon>Chordata</taxon>
        <taxon>Craniata</taxon>
        <taxon>Vertebrata</taxon>
        <taxon>Euteleostomi</taxon>
        <taxon>Actinopterygii</taxon>
        <taxon>Neopterygii</taxon>
        <taxon>Teleostei</taxon>
        <taxon>Ostariophysi</taxon>
        <taxon>Siluriformes</taxon>
        <taxon>Siluridae</taxon>
        <taxon>Silurus</taxon>
    </lineage>
</organism>
<name>A0A8T0B106_SILME</name>
<proteinExistence type="predicted"/>